<sequence length="694" mass="78228">MLHEISPAPFPSKKNIMKHCLLLFVCFVCSILAHAQQPGSQPYITETQLEDESARTETNAQDDGQWQDQEAFRHRPLSLNKATATDLATLGVLTPVQIASLVRYRDTLGAFISIYELQAVPGFDAATIMRLLPFVQVAAGLDPQPGWKDRFSHGDSRVMARYSRTLETARGYQRTDSTAPHYLGSPDGLQLRYRYNYPGYASYGVVMQKDAGEEWFRGHEKQGFDFYSMHAAIRNKGALAALILGDYTVNMGQGLVNWQAQAFGKSAGVMNMERQGDLLRPYASAGEIYFYRGAAVTLRAGNWRYTGFAAARKLDATAVPDTLDGSYISALGASGYHRSETELAQRGTVQQHTAGGNVSLHYHSWQWGLNVLYQHLSQPLQKTFHPYNQFEFSGQALGNASIDYSGNWRNLHFFGETAMSDNHHLAMLHGMLAAVAPAIDLALVYRHYDKAYQSLYANAIGESFRPANESGFYSAITWRLLKPLTLNAYFDSFRFPWLKYRVDAPSGGHDVQANALYMLSKQHSIYMGYHSKVHGRNAAAGEEGLHTVLPVTESGWRCQGQVACSKVLTLRARVQTAAYRQGGEQAHGWMCYEEASRQWKWFTLTGRFTLFGTSNDDARLYINETSMLYSYDIAQLYGHGYSWYVQVRCKTRHITCWCRMRQARYRDVVQTGSGWDQITGAHKTAVQVQLEYHW</sequence>
<dbReference type="OrthoDB" id="9766750at2"/>
<dbReference type="Gene3D" id="1.10.150.280">
    <property type="entry name" value="AF1531-like domain"/>
    <property type="match status" value="1"/>
</dbReference>
<dbReference type="Pfam" id="PF12836">
    <property type="entry name" value="HHH_3"/>
    <property type="match status" value="1"/>
</dbReference>
<dbReference type="SUPFAM" id="SSF47781">
    <property type="entry name" value="RuvA domain 2-like"/>
    <property type="match status" value="1"/>
</dbReference>
<accession>A0A2T7BNS9</accession>
<feature type="chain" id="PRO_5015698769" description="Helix-hairpin-helix domain-containing protein" evidence="1">
    <location>
        <begin position="36"/>
        <end position="694"/>
    </location>
</feature>
<protein>
    <recommendedName>
        <fullName evidence="4">Helix-hairpin-helix domain-containing protein</fullName>
    </recommendedName>
</protein>
<evidence type="ECO:0000313" key="2">
    <source>
        <dbReference type="EMBL" id="PUZ29309.1"/>
    </source>
</evidence>
<dbReference type="AlphaFoldDB" id="A0A2T7BNS9"/>
<comment type="caution">
    <text evidence="2">The sequence shown here is derived from an EMBL/GenBank/DDBJ whole genome shotgun (WGS) entry which is preliminary data.</text>
</comment>
<reference evidence="2 3" key="1">
    <citation type="submission" date="2018-04" db="EMBL/GenBank/DDBJ databases">
        <title>Chitinophaga fuyangensis sp. nov., isolated from soil in a chemical factory.</title>
        <authorList>
            <person name="Chen K."/>
        </authorList>
    </citation>
    <scope>NUCLEOTIDE SEQUENCE [LARGE SCALE GENOMIC DNA]</scope>
    <source>
        <strain evidence="2 3">LY-1</strain>
    </source>
</reference>
<dbReference type="Proteomes" id="UP000244450">
    <property type="component" value="Unassembled WGS sequence"/>
</dbReference>
<proteinExistence type="predicted"/>
<evidence type="ECO:0000256" key="1">
    <source>
        <dbReference type="SAM" id="SignalP"/>
    </source>
</evidence>
<evidence type="ECO:0008006" key="4">
    <source>
        <dbReference type="Google" id="ProtNLM"/>
    </source>
</evidence>
<keyword evidence="3" id="KW-1185">Reference proteome</keyword>
<gene>
    <name evidence="2" type="ORF">DCC81_07570</name>
</gene>
<dbReference type="EMBL" id="QCYK01000001">
    <property type="protein sequence ID" value="PUZ29309.1"/>
    <property type="molecule type" value="Genomic_DNA"/>
</dbReference>
<evidence type="ECO:0000313" key="3">
    <source>
        <dbReference type="Proteomes" id="UP000244450"/>
    </source>
</evidence>
<feature type="signal peptide" evidence="1">
    <location>
        <begin position="1"/>
        <end position="35"/>
    </location>
</feature>
<dbReference type="InterPro" id="IPR010994">
    <property type="entry name" value="RuvA_2-like"/>
</dbReference>
<name>A0A2T7BNS9_9BACT</name>
<organism evidence="2 3">
    <name type="scientific">Chitinophaga parva</name>
    <dbReference type="NCBI Taxonomy" id="2169414"/>
    <lineage>
        <taxon>Bacteria</taxon>
        <taxon>Pseudomonadati</taxon>
        <taxon>Bacteroidota</taxon>
        <taxon>Chitinophagia</taxon>
        <taxon>Chitinophagales</taxon>
        <taxon>Chitinophagaceae</taxon>
        <taxon>Chitinophaga</taxon>
    </lineage>
</organism>
<keyword evidence="1" id="KW-0732">Signal</keyword>